<dbReference type="InterPro" id="IPR050166">
    <property type="entry name" value="ABC_transporter_ATP-bind"/>
</dbReference>
<dbReference type="Gene3D" id="3.40.50.300">
    <property type="entry name" value="P-loop containing nucleotide triphosphate hydrolases"/>
    <property type="match status" value="1"/>
</dbReference>
<gene>
    <name evidence="5" type="ORF">LKD31_12480</name>
</gene>
<dbReference type="InterPro" id="IPR027417">
    <property type="entry name" value="P-loop_NTPase"/>
</dbReference>
<dbReference type="GO" id="GO:0005524">
    <property type="term" value="F:ATP binding"/>
    <property type="evidence" value="ECO:0007669"/>
    <property type="project" value="UniProtKB-KW"/>
</dbReference>
<dbReference type="InterPro" id="IPR003593">
    <property type="entry name" value="AAA+_ATPase"/>
</dbReference>
<keyword evidence="3 5" id="KW-0067">ATP-binding</keyword>
<dbReference type="GO" id="GO:0016887">
    <property type="term" value="F:ATP hydrolysis activity"/>
    <property type="evidence" value="ECO:0007669"/>
    <property type="project" value="InterPro"/>
</dbReference>
<dbReference type="InterPro" id="IPR003439">
    <property type="entry name" value="ABC_transporter-like_ATP-bd"/>
</dbReference>
<keyword evidence="6" id="KW-1185">Reference proteome</keyword>
<dbReference type="PROSITE" id="PS50893">
    <property type="entry name" value="ABC_TRANSPORTER_2"/>
    <property type="match status" value="1"/>
</dbReference>
<dbReference type="AlphaFoldDB" id="A0AAE3AN43"/>
<dbReference type="PROSITE" id="PS00211">
    <property type="entry name" value="ABC_TRANSPORTER_1"/>
    <property type="match status" value="1"/>
</dbReference>
<dbReference type="Proteomes" id="UP001199424">
    <property type="component" value="Unassembled WGS sequence"/>
</dbReference>
<dbReference type="InterPro" id="IPR017871">
    <property type="entry name" value="ABC_transporter-like_CS"/>
</dbReference>
<protein>
    <submittedName>
        <fullName evidence="5">ATP-binding cassette domain-containing protein</fullName>
    </submittedName>
</protein>
<dbReference type="SMART" id="SM00382">
    <property type="entry name" value="AAA"/>
    <property type="match status" value="1"/>
</dbReference>
<keyword evidence="1" id="KW-0813">Transport</keyword>
<dbReference type="PANTHER" id="PTHR42788">
    <property type="entry name" value="TAURINE IMPORT ATP-BINDING PROTEIN-RELATED"/>
    <property type="match status" value="1"/>
</dbReference>
<dbReference type="Pfam" id="PF00005">
    <property type="entry name" value="ABC_tran"/>
    <property type="match status" value="1"/>
</dbReference>
<evidence type="ECO:0000313" key="5">
    <source>
        <dbReference type="EMBL" id="MCC2137815.1"/>
    </source>
</evidence>
<dbReference type="RefSeq" id="WP_308449956.1">
    <property type="nucleotide sequence ID" value="NZ_JAJEQC010000016.1"/>
</dbReference>
<name>A0AAE3AN43_9FIRM</name>
<keyword evidence="2" id="KW-0547">Nucleotide-binding</keyword>
<accession>A0AAE3AN43</accession>
<sequence>MASVHNLIVKRGEAEILKNFSAEFPEHQVTAVSGRSGCGKTTLLSVLLNLLPADSGEIHGFQKPSAVFQEDRLLPYLTAAKNISVAAGCTETAAEKALLQVGFDPEDLKKNAVQLSGGMARRVSIVRAMLTSGDAVLLDEPFKGLDDLTREKVMQFVKENLKNRTTILVTHDPRDAKDLAAAKIIEMETEK</sequence>
<dbReference type="PANTHER" id="PTHR42788:SF13">
    <property type="entry name" value="ALIPHATIC SULFONATES IMPORT ATP-BINDING PROTEIN SSUB"/>
    <property type="match status" value="1"/>
</dbReference>
<comment type="caution">
    <text evidence="5">The sequence shown here is derived from an EMBL/GenBank/DDBJ whole genome shotgun (WGS) entry which is preliminary data.</text>
</comment>
<evidence type="ECO:0000256" key="1">
    <source>
        <dbReference type="ARBA" id="ARBA00022448"/>
    </source>
</evidence>
<evidence type="ECO:0000259" key="4">
    <source>
        <dbReference type="PROSITE" id="PS50893"/>
    </source>
</evidence>
<dbReference type="SUPFAM" id="SSF52540">
    <property type="entry name" value="P-loop containing nucleoside triphosphate hydrolases"/>
    <property type="match status" value="1"/>
</dbReference>
<feature type="domain" description="ABC transporter" evidence="4">
    <location>
        <begin position="2"/>
        <end position="189"/>
    </location>
</feature>
<proteinExistence type="predicted"/>
<dbReference type="EMBL" id="JAJEQC010000016">
    <property type="protein sequence ID" value="MCC2137815.1"/>
    <property type="molecule type" value="Genomic_DNA"/>
</dbReference>
<organism evidence="5 6">
    <name type="scientific">Hominenteromicrobium mulieris</name>
    <dbReference type="NCBI Taxonomy" id="2885357"/>
    <lineage>
        <taxon>Bacteria</taxon>
        <taxon>Bacillati</taxon>
        <taxon>Bacillota</taxon>
        <taxon>Clostridia</taxon>
        <taxon>Eubacteriales</taxon>
        <taxon>Oscillospiraceae</taxon>
        <taxon>Hominenteromicrobium</taxon>
    </lineage>
</organism>
<evidence type="ECO:0000256" key="3">
    <source>
        <dbReference type="ARBA" id="ARBA00022840"/>
    </source>
</evidence>
<reference evidence="5" key="1">
    <citation type="submission" date="2021-10" db="EMBL/GenBank/DDBJ databases">
        <title>Anaerobic single-cell dispensing facilitates the cultivation of human gut bacteria.</title>
        <authorList>
            <person name="Afrizal A."/>
        </authorList>
    </citation>
    <scope>NUCLEOTIDE SEQUENCE</scope>
    <source>
        <strain evidence="5">CLA-AA-H250</strain>
    </source>
</reference>
<evidence type="ECO:0000256" key="2">
    <source>
        <dbReference type="ARBA" id="ARBA00022741"/>
    </source>
</evidence>
<evidence type="ECO:0000313" key="6">
    <source>
        <dbReference type="Proteomes" id="UP001199424"/>
    </source>
</evidence>